<feature type="region of interest" description="Disordered" evidence="1">
    <location>
        <begin position="408"/>
        <end position="483"/>
    </location>
</feature>
<accession>A0A9P5KZ38</accession>
<dbReference type="SUPFAM" id="SSF81383">
    <property type="entry name" value="F-box domain"/>
    <property type="match status" value="1"/>
</dbReference>
<keyword evidence="4" id="KW-1185">Reference proteome</keyword>
<dbReference type="CDD" id="cd09917">
    <property type="entry name" value="F-box_SF"/>
    <property type="match status" value="1"/>
</dbReference>
<dbReference type="Proteomes" id="UP000701341">
    <property type="component" value="Unassembled WGS sequence"/>
</dbReference>
<gene>
    <name evidence="3" type="ORF">PCG10_007554</name>
</gene>
<evidence type="ECO:0000259" key="2">
    <source>
        <dbReference type="Pfam" id="PF00646"/>
    </source>
</evidence>
<dbReference type="EMBL" id="JAAOZQ010000054">
    <property type="protein sequence ID" value="KAF7522253.1"/>
    <property type="molecule type" value="Genomic_DNA"/>
</dbReference>
<name>A0A9P5KZ38_PENCR</name>
<evidence type="ECO:0000256" key="1">
    <source>
        <dbReference type="SAM" id="MobiDB-lite"/>
    </source>
</evidence>
<sequence length="483" mass="54929">MHFLSRVRTVLRKGKRDSVSAGSKASPWKRLPSHVFVNILASCDLKDIGSLSLSCRALHDRVSKLEYAIAWAYIQLRKQTHHQRHCIDEGLSPGDDIAFISELFPPPPPEYSTGMPHDNAEYSLGYLGDLKRCWNTCIRLSHHLAAHVVEHHLETDTIAQPLWSSSKTEKEVVYSKAVASLQAKLLYPIAYAVFFLESSASSDSGSDHSGHHHKIMACSTERQQTILRNAPFDDTLIFLSTHHCMQLLFSTVQRLMGPEIPHSTAESWFSLLLTTSTMERILEFFISISKDDQRKQKGEHDSTWSHRKEFLWAMRQDLNEYTASFSDHSEQTSLDPKLNHVWFQAAQNEMDERGAIPHTVEDSEVHVLHGSVVKLECAQSSPPCYAFGKRIEEPGRSQEEWQQLRAERKKLNTQSSEGDETIQGGLEKDSERWEQDEPTDNPVPREELQRAEPSDEDKPMASGLEEKSEDRQHDKPPVGDDSK</sequence>
<dbReference type="InterPro" id="IPR001810">
    <property type="entry name" value="F-box_dom"/>
</dbReference>
<dbReference type="AlphaFoldDB" id="A0A9P5KZ38"/>
<evidence type="ECO:0000313" key="4">
    <source>
        <dbReference type="Proteomes" id="UP000701341"/>
    </source>
</evidence>
<reference evidence="3" key="1">
    <citation type="submission" date="2020-02" db="EMBL/GenBank/DDBJ databases">
        <authorList>
            <person name="Lichtner F.J."/>
        </authorList>
    </citation>
    <scope>NUCLEOTIDE SEQUENCE</scope>
    <source>
        <strain evidence="3">G10</strain>
    </source>
</reference>
<evidence type="ECO:0000313" key="3">
    <source>
        <dbReference type="EMBL" id="KAF7522253.1"/>
    </source>
</evidence>
<comment type="caution">
    <text evidence="3">The sequence shown here is derived from an EMBL/GenBank/DDBJ whole genome shotgun (WGS) entry which is preliminary data.</text>
</comment>
<dbReference type="Pfam" id="PF00646">
    <property type="entry name" value="F-box"/>
    <property type="match status" value="1"/>
</dbReference>
<protein>
    <recommendedName>
        <fullName evidence="2">F-box domain-containing protein</fullName>
    </recommendedName>
</protein>
<proteinExistence type="predicted"/>
<dbReference type="OrthoDB" id="4467576at2759"/>
<feature type="domain" description="F-box" evidence="2">
    <location>
        <begin position="28"/>
        <end position="65"/>
    </location>
</feature>
<feature type="compositionally biased region" description="Basic and acidic residues" evidence="1">
    <location>
        <begin position="443"/>
        <end position="483"/>
    </location>
</feature>
<feature type="compositionally biased region" description="Basic and acidic residues" evidence="1">
    <location>
        <begin position="426"/>
        <end position="435"/>
    </location>
</feature>
<dbReference type="InterPro" id="IPR036047">
    <property type="entry name" value="F-box-like_dom_sf"/>
</dbReference>
<organism evidence="3 4">
    <name type="scientific">Penicillium crustosum</name>
    <name type="common">Blue mold fungus</name>
    <dbReference type="NCBI Taxonomy" id="36656"/>
    <lineage>
        <taxon>Eukaryota</taxon>
        <taxon>Fungi</taxon>
        <taxon>Dikarya</taxon>
        <taxon>Ascomycota</taxon>
        <taxon>Pezizomycotina</taxon>
        <taxon>Eurotiomycetes</taxon>
        <taxon>Eurotiomycetidae</taxon>
        <taxon>Eurotiales</taxon>
        <taxon>Aspergillaceae</taxon>
        <taxon>Penicillium</taxon>
    </lineage>
</organism>